<dbReference type="GO" id="GO:0006754">
    <property type="term" value="P:ATP biosynthetic process"/>
    <property type="evidence" value="ECO:0007669"/>
    <property type="project" value="TreeGrafter"/>
</dbReference>
<dbReference type="InterPro" id="IPR020084">
    <property type="entry name" value="NUDIX_hydrolase_CS"/>
</dbReference>
<dbReference type="KEGG" id="asoc:CB4_01353"/>
<dbReference type="InterPro" id="IPR000086">
    <property type="entry name" value="NUDIX_hydrolase_dom"/>
</dbReference>
<dbReference type="Pfam" id="PF00293">
    <property type="entry name" value="NUDIX"/>
    <property type="match status" value="1"/>
</dbReference>
<dbReference type="CDD" id="cd03673">
    <property type="entry name" value="NUDIX_Ap6A_hydrolase"/>
    <property type="match status" value="1"/>
</dbReference>
<dbReference type="EC" id="3.6.1.61" evidence="2"/>
<sequence length="149" mass="17010">MAKEISAGGVVYRKTEENQIELMLIEDRYMKISLPKGKQEPGETMEETALREIKEETGIHGKVVKPLETIYYNYYNPKIGAIKKEVHYYLVEAMSGVLTPQLEEIKTVAWMTPDKAWTRQRESGYHNNISVLMKAYRLLGIANGQEGIG</sequence>
<keyword evidence="3" id="KW-1185">Reference proteome</keyword>
<comment type="similarity">
    <text evidence="1">Belongs to the Nudix hydrolase family.</text>
</comment>
<evidence type="ECO:0000256" key="1">
    <source>
        <dbReference type="RuleBase" id="RU003476"/>
    </source>
</evidence>
<gene>
    <name evidence="2" type="primary">ndx1</name>
    <name evidence="2" type="ORF">CB4_01353</name>
</gene>
<protein>
    <submittedName>
        <fullName evidence="2">Diadenosine hexaphosphate hydrolase</fullName>
        <ecNumber evidence="2">3.6.1.61</ecNumber>
    </submittedName>
</protein>
<evidence type="ECO:0000313" key="2">
    <source>
        <dbReference type="EMBL" id="BAU27184.1"/>
    </source>
</evidence>
<evidence type="ECO:0000313" key="3">
    <source>
        <dbReference type="Proteomes" id="UP000217696"/>
    </source>
</evidence>
<dbReference type="GO" id="GO:0006167">
    <property type="term" value="P:AMP biosynthetic process"/>
    <property type="evidence" value="ECO:0007669"/>
    <property type="project" value="TreeGrafter"/>
</dbReference>
<dbReference type="Gene3D" id="3.90.79.10">
    <property type="entry name" value="Nucleoside Triphosphate Pyrophosphohydrolase"/>
    <property type="match status" value="1"/>
</dbReference>
<dbReference type="InterPro" id="IPR015797">
    <property type="entry name" value="NUDIX_hydrolase-like_dom_sf"/>
</dbReference>
<dbReference type="Proteomes" id="UP000217696">
    <property type="component" value="Chromosome"/>
</dbReference>
<name>A0A0U5AYV2_9BACL</name>
<dbReference type="SUPFAM" id="SSF55811">
    <property type="entry name" value="Nudix"/>
    <property type="match status" value="1"/>
</dbReference>
<dbReference type="OrthoDB" id="9816289at2"/>
<dbReference type="PRINTS" id="PR00502">
    <property type="entry name" value="NUDIXFAMILY"/>
</dbReference>
<dbReference type="PANTHER" id="PTHR21340">
    <property type="entry name" value="DIADENOSINE 5,5-P1,P4-TETRAPHOSPHATE PYROPHOSPHOHYDROLASE MUTT"/>
    <property type="match status" value="1"/>
</dbReference>
<dbReference type="InterPro" id="IPR051325">
    <property type="entry name" value="Nudix_hydrolase_domain"/>
</dbReference>
<dbReference type="RefSeq" id="WP_096464322.1">
    <property type="nucleotide sequence ID" value="NZ_AP017312.1"/>
</dbReference>
<organism evidence="2 3">
    <name type="scientific">Aneurinibacillus soli</name>
    <dbReference type="NCBI Taxonomy" id="1500254"/>
    <lineage>
        <taxon>Bacteria</taxon>
        <taxon>Bacillati</taxon>
        <taxon>Bacillota</taxon>
        <taxon>Bacilli</taxon>
        <taxon>Bacillales</taxon>
        <taxon>Paenibacillaceae</taxon>
        <taxon>Aneurinibacillus group</taxon>
        <taxon>Aneurinibacillus</taxon>
    </lineage>
</organism>
<reference evidence="2 3" key="1">
    <citation type="submission" date="2015-12" db="EMBL/GenBank/DDBJ databases">
        <title>Genome sequence of Aneurinibacillus soli.</title>
        <authorList>
            <person name="Lee J.S."/>
            <person name="Lee K.C."/>
            <person name="Kim K.K."/>
            <person name="Lee B.W."/>
        </authorList>
    </citation>
    <scope>NUCLEOTIDE SEQUENCE [LARGE SCALE GENOMIC DNA]</scope>
    <source>
        <strain evidence="2 3">CB4</strain>
    </source>
</reference>
<dbReference type="PROSITE" id="PS51462">
    <property type="entry name" value="NUDIX"/>
    <property type="match status" value="1"/>
</dbReference>
<keyword evidence="1 2" id="KW-0378">Hydrolase</keyword>
<dbReference type="AlphaFoldDB" id="A0A0U5AYV2"/>
<accession>A0A0U5AYV2</accession>
<dbReference type="PANTHER" id="PTHR21340:SF0">
    <property type="entry name" value="BIS(5'-NUCLEOSYL)-TETRAPHOSPHATASE [ASYMMETRICAL]"/>
    <property type="match status" value="1"/>
</dbReference>
<dbReference type="GO" id="GO:0004081">
    <property type="term" value="F:bis(5'-nucleosyl)-tetraphosphatase (asymmetrical) activity"/>
    <property type="evidence" value="ECO:0007669"/>
    <property type="project" value="TreeGrafter"/>
</dbReference>
<proteinExistence type="inferred from homology"/>
<dbReference type="EMBL" id="AP017312">
    <property type="protein sequence ID" value="BAU27184.1"/>
    <property type="molecule type" value="Genomic_DNA"/>
</dbReference>
<dbReference type="PROSITE" id="PS00893">
    <property type="entry name" value="NUDIX_BOX"/>
    <property type="match status" value="1"/>
</dbReference>
<dbReference type="InterPro" id="IPR020476">
    <property type="entry name" value="Nudix_hydrolase"/>
</dbReference>